<sequence>MEDNTSRIIVPKLPPQGWPPEGAFPQRYQKDLRLIHFQADTKLSLVQRKLMTILLANSYHTDRDSQHVYHFIKTRTLCEQVGWEHSRDRQSLFESMRKLAKVQFFFERFDLSDQGIMLLNEPKVRGKAVGFSQFMSDVYFLHDERGNSVIRYMLGPSVAEYASNSRRWSEINIETIRKISSEPALALYELLYYFRTAGETNWIPLDLLHAHLGTCHNRHYADTRRLTQKILTPAVEVVTDESDIEVSYEAQRVNRKITAFKFKVAMKPLERAARQADLDGFGSTCFNADIVRHLMSHGVHQTMAEQMAIEHPEVTVMEAIAYSVRARNRAVSKGEGNRFNLPGYIVSALKGGYTIQSVADQKAALRDKEQKLANKQACRLSHANEEKKVKQASDRLEAKGVDYVKGLTKADLQELQGDFLAIGSYNTLYRQLIETHPDDWMYIEDKGLRGAFNKFVGSMVAKNELAAA</sequence>
<dbReference type="SUPFAM" id="SSF46785">
    <property type="entry name" value="Winged helix' DNA-binding domain"/>
    <property type="match status" value="1"/>
</dbReference>
<gene>
    <name evidence="3" type="ORF">GTP90_02680</name>
</gene>
<comment type="caution">
    <text evidence="3">The sequence shown here is derived from an EMBL/GenBank/DDBJ whole genome shotgun (WGS) entry which is preliminary data.</text>
</comment>
<reference evidence="3" key="1">
    <citation type="submission" date="2019-12" db="EMBL/GenBank/DDBJ databases">
        <title>Novel species isolated from a subtropical stream in China.</title>
        <authorList>
            <person name="Lu H."/>
        </authorList>
    </citation>
    <scope>NUCLEOTIDE SEQUENCE [LARGE SCALE GENOMIC DNA]</scope>
    <source>
        <strain evidence="3">FT81W</strain>
    </source>
</reference>
<evidence type="ECO:0000313" key="4">
    <source>
        <dbReference type="Proteomes" id="UP000447355"/>
    </source>
</evidence>
<dbReference type="Pfam" id="PF01051">
    <property type="entry name" value="Rep3_N"/>
    <property type="match status" value="1"/>
</dbReference>
<dbReference type="InterPro" id="IPR036388">
    <property type="entry name" value="WH-like_DNA-bd_sf"/>
</dbReference>
<dbReference type="GO" id="GO:0006270">
    <property type="term" value="P:DNA replication initiation"/>
    <property type="evidence" value="ECO:0007669"/>
    <property type="project" value="InterPro"/>
</dbReference>
<dbReference type="EMBL" id="WWCX01000001">
    <property type="protein sequence ID" value="MYM92764.1"/>
    <property type="molecule type" value="Genomic_DNA"/>
</dbReference>
<evidence type="ECO:0000259" key="2">
    <source>
        <dbReference type="Pfam" id="PF01051"/>
    </source>
</evidence>
<organism evidence="3 4">
    <name type="scientific">Duganella vulcania</name>
    <dbReference type="NCBI Taxonomy" id="2692166"/>
    <lineage>
        <taxon>Bacteria</taxon>
        <taxon>Pseudomonadati</taxon>
        <taxon>Pseudomonadota</taxon>
        <taxon>Betaproteobacteria</taxon>
        <taxon>Burkholderiales</taxon>
        <taxon>Oxalobacteraceae</taxon>
        <taxon>Telluria group</taxon>
        <taxon>Duganella</taxon>
    </lineage>
</organism>
<dbReference type="Pfam" id="PF21205">
    <property type="entry name" value="Rep3_C"/>
    <property type="match status" value="1"/>
</dbReference>
<dbReference type="InterPro" id="IPR036390">
    <property type="entry name" value="WH_DNA-bd_sf"/>
</dbReference>
<dbReference type="RefSeq" id="WP_161082022.1">
    <property type="nucleotide sequence ID" value="NZ_WWCX01000001.1"/>
</dbReference>
<dbReference type="Proteomes" id="UP000447355">
    <property type="component" value="Unassembled WGS sequence"/>
</dbReference>
<dbReference type="InterPro" id="IPR000525">
    <property type="entry name" value="Initiator_Rep_WH1"/>
</dbReference>
<protein>
    <submittedName>
        <fullName evidence="3">RepB family plasmid replication initiator protein</fullName>
    </submittedName>
</protein>
<accession>A0A845GEN7</accession>
<proteinExistence type="inferred from homology"/>
<evidence type="ECO:0000256" key="1">
    <source>
        <dbReference type="ARBA" id="ARBA00038283"/>
    </source>
</evidence>
<feature type="domain" description="Initiator Rep protein WH1" evidence="2">
    <location>
        <begin position="34"/>
        <end position="191"/>
    </location>
</feature>
<dbReference type="Gene3D" id="1.10.10.10">
    <property type="entry name" value="Winged helix-like DNA-binding domain superfamily/Winged helix DNA-binding domain"/>
    <property type="match status" value="1"/>
</dbReference>
<dbReference type="GO" id="GO:0003887">
    <property type="term" value="F:DNA-directed DNA polymerase activity"/>
    <property type="evidence" value="ECO:0007669"/>
    <property type="project" value="InterPro"/>
</dbReference>
<comment type="similarity">
    <text evidence="1">Belongs to the initiator RepB protein family.</text>
</comment>
<evidence type="ECO:0000313" key="3">
    <source>
        <dbReference type="EMBL" id="MYM92764.1"/>
    </source>
</evidence>
<name>A0A845GEN7_9BURK</name>
<dbReference type="AlphaFoldDB" id="A0A845GEN7"/>